<name>A0A926S0R9_9BACI</name>
<evidence type="ECO:0000313" key="2">
    <source>
        <dbReference type="EMBL" id="MBD1383582.1"/>
    </source>
</evidence>
<keyword evidence="1" id="KW-1133">Transmembrane helix</keyword>
<gene>
    <name evidence="2" type="ORF">IC621_25815</name>
</gene>
<dbReference type="Proteomes" id="UP000626844">
    <property type="component" value="Unassembled WGS sequence"/>
</dbReference>
<evidence type="ECO:0000256" key="1">
    <source>
        <dbReference type="SAM" id="Phobius"/>
    </source>
</evidence>
<feature type="transmembrane region" description="Helical" evidence="1">
    <location>
        <begin position="87"/>
        <end position="113"/>
    </location>
</feature>
<dbReference type="Pfam" id="PF13789">
    <property type="entry name" value="DUF4181"/>
    <property type="match status" value="1"/>
</dbReference>
<organism evidence="2 3">
    <name type="scientific">Metabacillus arenae</name>
    <dbReference type="NCBI Taxonomy" id="2771434"/>
    <lineage>
        <taxon>Bacteria</taxon>
        <taxon>Bacillati</taxon>
        <taxon>Bacillota</taxon>
        <taxon>Bacilli</taxon>
        <taxon>Bacillales</taxon>
        <taxon>Bacillaceae</taxon>
        <taxon>Metabacillus</taxon>
    </lineage>
</organism>
<feature type="transmembrane region" description="Helical" evidence="1">
    <location>
        <begin position="27"/>
        <end position="46"/>
    </location>
</feature>
<comment type="caution">
    <text evidence="2">The sequence shown here is derived from an EMBL/GenBank/DDBJ whole genome shotgun (WGS) entry which is preliminary data.</text>
</comment>
<keyword evidence="3" id="KW-1185">Reference proteome</keyword>
<reference evidence="2" key="1">
    <citation type="submission" date="2020-09" db="EMBL/GenBank/DDBJ databases">
        <title>A novel bacterium of genus Bacillus, isolated from South China Sea.</title>
        <authorList>
            <person name="Huang H."/>
            <person name="Mo K."/>
            <person name="Hu Y."/>
        </authorList>
    </citation>
    <scope>NUCLEOTIDE SEQUENCE</scope>
    <source>
        <strain evidence="2">IB182487</strain>
    </source>
</reference>
<accession>A0A926S0R9</accession>
<proteinExistence type="predicted"/>
<sequence length="114" mass="13863">MRKLLKVEKKKFFSYNYLNDKHKKIDWTIRLIFIVLLFIGNFINVTRDPLESIWFLETHVLLFVFIIASETTRAIMEKRFAENKNDYIFTTLQLVFMSISFLSLFTTNFFGWFR</sequence>
<feature type="transmembrane region" description="Helical" evidence="1">
    <location>
        <begin position="52"/>
        <end position="75"/>
    </location>
</feature>
<dbReference type="EMBL" id="JACXAI010000067">
    <property type="protein sequence ID" value="MBD1383582.1"/>
    <property type="molecule type" value="Genomic_DNA"/>
</dbReference>
<keyword evidence="1" id="KW-0812">Transmembrane</keyword>
<dbReference type="AlphaFoldDB" id="A0A926S0R9"/>
<keyword evidence="1" id="KW-0472">Membrane</keyword>
<dbReference type="InterPro" id="IPR025441">
    <property type="entry name" value="DUF4181"/>
</dbReference>
<protein>
    <submittedName>
        <fullName evidence="2">DUF4181 domain-containing protein</fullName>
    </submittedName>
</protein>
<evidence type="ECO:0000313" key="3">
    <source>
        <dbReference type="Proteomes" id="UP000626844"/>
    </source>
</evidence>